<name>A0A0W0VMC2_9GAMM</name>
<dbReference type="InterPro" id="IPR000983">
    <property type="entry name" value="Bac_GSPG_pilin"/>
</dbReference>
<evidence type="ECO:0000313" key="11">
    <source>
        <dbReference type="EMBL" id="KTD21263.1"/>
    </source>
</evidence>
<evidence type="ECO:0000256" key="8">
    <source>
        <dbReference type="ARBA" id="ARBA00022989"/>
    </source>
</evidence>
<keyword evidence="5" id="KW-0488">Methylation</keyword>
<evidence type="ECO:0000256" key="10">
    <source>
        <dbReference type="SAM" id="Phobius"/>
    </source>
</evidence>
<keyword evidence="8 10" id="KW-1133">Transmembrane helix</keyword>
<dbReference type="RefSeq" id="WP_058529349.1">
    <property type="nucleotide sequence ID" value="NZ_CAAAHZ010000003.1"/>
</dbReference>
<keyword evidence="6" id="KW-0997">Cell inner membrane</keyword>
<dbReference type="PATRIC" id="fig|45068.5.peg.1471"/>
<dbReference type="InterPro" id="IPR010055">
    <property type="entry name" value="T2SS_protein-GspJ"/>
</dbReference>
<dbReference type="OrthoDB" id="9794345at2"/>
<dbReference type="Pfam" id="PF07963">
    <property type="entry name" value="N_methyl"/>
    <property type="match status" value="1"/>
</dbReference>
<organism evidence="11 12">
    <name type="scientific">Legionella londiniensis</name>
    <dbReference type="NCBI Taxonomy" id="45068"/>
    <lineage>
        <taxon>Bacteria</taxon>
        <taxon>Pseudomonadati</taxon>
        <taxon>Pseudomonadota</taxon>
        <taxon>Gammaproteobacteria</taxon>
        <taxon>Legionellales</taxon>
        <taxon>Legionellaceae</taxon>
        <taxon>Legionella</taxon>
    </lineage>
</organism>
<proteinExistence type="inferred from homology"/>
<evidence type="ECO:0000313" key="12">
    <source>
        <dbReference type="Proteomes" id="UP000054997"/>
    </source>
</evidence>
<gene>
    <name evidence="11" type="primary">lspJ</name>
    <name evidence="11" type="ORF">Llon_1361</name>
</gene>
<dbReference type="EMBL" id="LNYK01000016">
    <property type="protein sequence ID" value="KTD21263.1"/>
    <property type="molecule type" value="Genomic_DNA"/>
</dbReference>
<protein>
    <recommendedName>
        <fullName evidence="3">Type II secretion system protein J</fullName>
    </recommendedName>
</protein>
<dbReference type="NCBIfam" id="TIGR02532">
    <property type="entry name" value="IV_pilin_GFxxxE"/>
    <property type="match status" value="1"/>
</dbReference>
<dbReference type="PANTHER" id="PTHR39583">
    <property type="entry name" value="TYPE II SECRETION SYSTEM PROTEIN J-RELATED"/>
    <property type="match status" value="1"/>
</dbReference>
<dbReference type="GO" id="GO:0005886">
    <property type="term" value="C:plasma membrane"/>
    <property type="evidence" value="ECO:0007669"/>
    <property type="project" value="UniProtKB-SubCell"/>
</dbReference>
<dbReference type="InterPro" id="IPR012902">
    <property type="entry name" value="N_methyl_site"/>
</dbReference>
<evidence type="ECO:0000256" key="3">
    <source>
        <dbReference type="ARBA" id="ARBA00021539"/>
    </source>
</evidence>
<keyword evidence="9 10" id="KW-0472">Membrane</keyword>
<comment type="caution">
    <text evidence="11">The sequence shown here is derived from an EMBL/GenBank/DDBJ whole genome shotgun (WGS) entry which is preliminary data.</text>
</comment>
<evidence type="ECO:0000256" key="6">
    <source>
        <dbReference type="ARBA" id="ARBA00022519"/>
    </source>
</evidence>
<keyword evidence="12" id="KW-1185">Reference proteome</keyword>
<evidence type="ECO:0000256" key="4">
    <source>
        <dbReference type="ARBA" id="ARBA00022475"/>
    </source>
</evidence>
<evidence type="ECO:0000256" key="2">
    <source>
        <dbReference type="ARBA" id="ARBA00011084"/>
    </source>
</evidence>
<comment type="similarity">
    <text evidence="2">Belongs to the GSP J family.</text>
</comment>
<dbReference type="GO" id="GO:0015628">
    <property type="term" value="P:protein secretion by the type II secretion system"/>
    <property type="evidence" value="ECO:0007669"/>
    <property type="project" value="InterPro"/>
</dbReference>
<evidence type="ECO:0000256" key="5">
    <source>
        <dbReference type="ARBA" id="ARBA00022481"/>
    </source>
</evidence>
<accession>A0A0W0VMC2</accession>
<dbReference type="STRING" id="45068.Llon_1361"/>
<dbReference type="GO" id="GO:0015627">
    <property type="term" value="C:type II protein secretion system complex"/>
    <property type="evidence" value="ECO:0007669"/>
    <property type="project" value="InterPro"/>
</dbReference>
<dbReference type="SUPFAM" id="SSF54523">
    <property type="entry name" value="Pili subunits"/>
    <property type="match status" value="1"/>
</dbReference>
<dbReference type="NCBIfam" id="TIGR01711">
    <property type="entry name" value="gspJ"/>
    <property type="match status" value="1"/>
</dbReference>
<dbReference type="PROSITE" id="PS00409">
    <property type="entry name" value="PROKAR_NTER_METHYL"/>
    <property type="match status" value="1"/>
</dbReference>
<dbReference type="Proteomes" id="UP000054997">
    <property type="component" value="Unassembled WGS sequence"/>
</dbReference>
<dbReference type="Gene3D" id="3.10.610.10">
    <property type="entry name" value="GSPII I/J protein-like"/>
    <property type="match status" value="1"/>
</dbReference>
<dbReference type="InterPro" id="IPR051621">
    <property type="entry name" value="T2SS_protein_J"/>
</dbReference>
<dbReference type="PANTHER" id="PTHR39583:SF2">
    <property type="entry name" value="TYPE II SECRETION SYSTEM PROTEIN J"/>
    <property type="match status" value="1"/>
</dbReference>
<sequence length="202" mass="22995">MKQGYTLIEILIALAVFAILAAITGSAMYHAFNTRERLSEAASRINALQLTLTIIERDSEQMIDRFVLGNGLQRIPAFVGHSNYMEFTRDGLANPDGKDKRSTLQRIAYLCQGKQLIRRGWIHLDMPNRNLFEDKILLDNLANCSFSYLNQSRQVLSEWHEGIQKNQNDEPLPIAIRLTLDIEKLGHLSLLFIVPEALYHAS</sequence>
<evidence type="ECO:0000256" key="1">
    <source>
        <dbReference type="ARBA" id="ARBA00004377"/>
    </source>
</evidence>
<dbReference type="PRINTS" id="PR00813">
    <property type="entry name" value="BCTERIALGSPG"/>
</dbReference>
<comment type="subcellular location">
    <subcellularLocation>
        <location evidence="1">Cell inner membrane</location>
        <topology evidence="1">Single-pass membrane protein</topology>
    </subcellularLocation>
</comment>
<dbReference type="Pfam" id="PF11612">
    <property type="entry name" value="T2SSJ"/>
    <property type="match status" value="1"/>
</dbReference>
<keyword evidence="4" id="KW-1003">Cell membrane</keyword>
<dbReference type="AlphaFoldDB" id="A0A0W0VMC2"/>
<evidence type="ECO:0000256" key="9">
    <source>
        <dbReference type="ARBA" id="ARBA00023136"/>
    </source>
</evidence>
<reference evidence="11 12" key="1">
    <citation type="submission" date="2015-11" db="EMBL/GenBank/DDBJ databases">
        <title>Genomic analysis of 38 Legionella species identifies large and diverse effector repertoires.</title>
        <authorList>
            <person name="Burstein D."/>
            <person name="Amaro F."/>
            <person name="Zusman T."/>
            <person name="Lifshitz Z."/>
            <person name="Cohen O."/>
            <person name="Gilbert J.A."/>
            <person name="Pupko T."/>
            <person name="Shuman H.A."/>
            <person name="Segal G."/>
        </authorList>
    </citation>
    <scope>NUCLEOTIDE SEQUENCE [LARGE SCALE GENOMIC DNA]</scope>
    <source>
        <strain evidence="11 12">ATCC 49505</strain>
    </source>
</reference>
<keyword evidence="7 10" id="KW-0812">Transmembrane</keyword>
<dbReference type="InterPro" id="IPR045584">
    <property type="entry name" value="Pilin-like"/>
</dbReference>
<evidence type="ECO:0000256" key="7">
    <source>
        <dbReference type="ARBA" id="ARBA00022692"/>
    </source>
</evidence>
<feature type="transmembrane region" description="Helical" evidence="10">
    <location>
        <begin position="6"/>
        <end position="29"/>
    </location>
</feature>